<dbReference type="EnsemblMetazoa" id="GAUT010382-RA">
    <property type="protein sequence ID" value="GAUT010382-PA"/>
    <property type="gene ID" value="GAUT010382"/>
</dbReference>
<reference evidence="1" key="1">
    <citation type="submission" date="2020-05" db="UniProtKB">
        <authorList>
            <consortium name="EnsemblMetazoa"/>
        </authorList>
    </citation>
    <scope>IDENTIFICATION</scope>
    <source>
        <strain evidence="1">TTRI</strain>
    </source>
</reference>
<dbReference type="Proteomes" id="UP000078200">
    <property type="component" value="Unassembled WGS sequence"/>
</dbReference>
<dbReference type="VEuPathDB" id="VectorBase:GAUT010382"/>
<protein>
    <submittedName>
        <fullName evidence="1">Uncharacterized protein</fullName>
    </submittedName>
</protein>
<dbReference type="Gene3D" id="3.50.50.60">
    <property type="entry name" value="FAD/NAD(P)-binding domain"/>
    <property type="match status" value="1"/>
</dbReference>
<keyword evidence="2" id="KW-1185">Reference proteome</keyword>
<dbReference type="STRING" id="7395.A0A1A9UNJ7"/>
<dbReference type="InterPro" id="IPR036188">
    <property type="entry name" value="FAD/NAD-bd_sf"/>
</dbReference>
<dbReference type="SUPFAM" id="SSF51905">
    <property type="entry name" value="FAD/NAD(P)-binding domain"/>
    <property type="match status" value="1"/>
</dbReference>
<evidence type="ECO:0000313" key="1">
    <source>
        <dbReference type="EnsemblMetazoa" id="GAUT010382-PA"/>
    </source>
</evidence>
<sequence length="187" mass="21503">MSSFYCDASLLFLLLLLLLYLFTSNSTLYISQMKIVSNHLEEDFQDVLSTLLREYPVLWRPWAASTNGKYSSPARQLLRASAPPCARVLRKSDITFYALDVLASTKLKQVYLVGRRGPLQVAFTIKELREMLKLSRFSTIRKSEYFEGVKEVVDTLPRSRKRLIELIQVENSFPYSCVLPNFSTDVS</sequence>
<name>A0A1A9UNJ7_GLOAU</name>
<organism evidence="1 2">
    <name type="scientific">Glossina austeni</name>
    <name type="common">Savannah tsetse fly</name>
    <dbReference type="NCBI Taxonomy" id="7395"/>
    <lineage>
        <taxon>Eukaryota</taxon>
        <taxon>Metazoa</taxon>
        <taxon>Ecdysozoa</taxon>
        <taxon>Arthropoda</taxon>
        <taxon>Hexapoda</taxon>
        <taxon>Insecta</taxon>
        <taxon>Pterygota</taxon>
        <taxon>Neoptera</taxon>
        <taxon>Endopterygota</taxon>
        <taxon>Diptera</taxon>
        <taxon>Brachycera</taxon>
        <taxon>Muscomorpha</taxon>
        <taxon>Hippoboscoidea</taxon>
        <taxon>Glossinidae</taxon>
        <taxon>Glossina</taxon>
    </lineage>
</organism>
<evidence type="ECO:0000313" key="2">
    <source>
        <dbReference type="Proteomes" id="UP000078200"/>
    </source>
</evidence>
<accession>A0A1A9UNJ7</accession>
<proteinExistence type="predicted"/>
<dbReference type="AlphaFoldDB" id="A0A1A9UNJ7"/>